<dbReference type="OrthoDB" id="5637at2"/>
<organism evidence="5 6">
    <name type="scientific">Paenibacillus amylolyticus</name>
    <dbReference type="NCBI Taxonomy" id="1451"/>
    <lineage>
        <taxon>Bacteria</taxon>
        <taxon>Bacillati</taxon>
        <taxon>Bacillota</taxon>
        <taxon>Bacilli</taxon>
        <taxon>Bacillales</taxon>
        <taxon>Paenibacillaceae</taxon>
        <taxon>Paenibacillus</taxon>
    </lineage>
</organism>
<feature type="domain" description="Deacetylase PdaC" evidence="4">
    <location>
        <begin position="63"/>
        <end position="148"/>
    </location>
</feature>
<evidence type="ECO:0000259" key="3">
    <source>
        <dbReference type="Pfam" id="PF11738"/>
    </source>
</evidence>
<dbReference type="Pfam" id="PF13739">
    <property type="entry name" value="PdaC"/>
    <property type="match status" value="1"/>
</dbReference>
<dbReference type="InterPro" id="IPR036582">
    <property type="entry name" value="Mao_N_sf"/>
</dbReference>
<feature type="chain" id="PRO_5024377729" evidence="1">
    <location>
        <begin position="36"/>
        <end position="370"/>
    </location>
</feature>
<evidence type="ECO:0000259" key="4">
    <source>
        <dbReference type="Pfam" id="PF13739"/>
    </source>
</evidence>
<evidence type="ECO:0000259" key="2">
    <source>
        <dbReference type="Pfam" id="PF07833"/>
    </source>
</evidence>
<dbReference type="Gene3D" id="3.90.640.20">
    <property type="entry name" value="Heat-shock cognate protein, ATPase"/>
    <property type="match status" value="1"/>
</dbReference>
<feature type="domain" description="DUF3298" evidence="3">
    <location>
        <begin position="178"/>
        <end position="249"/>
    </location>
</feature>
<dbReference type="Pfam" id="PF11738">
    <property type="entry name" value="DUF3298"/>
    <property type="match status" value="1"/>
</dbReference>
<gene>
    <name evidence="5" type="ORF">EC604_25770</name>
</gene>
<dbReference type="Pfam" id="PF07833">
    <property type="entry name" value="Cu_amine_oxidN1"/>
    <property type="match status" value="1"/>
</dbReference>
<comment type="caution">
    <text evidence="5">The sequence shown here is derived from an EMBL/GenBank/DDBJ whole genome shotgun (WGS) entry which is preliminary data.</text>
</comment>
<evidence type="ECO:0000313" key="6">
    <source>
        <dbReference type="Proteomes" id="UP000323664"/>
    </source>
</evidence>
<proteinExistence type="predicted"/>
<dbReference type="InterPro" id="IPR012854">
    <property type="entry name" value="Cu_amine_oxidase-like_N"/>
</dbReference>
<accession>A0A5M9X071</accession>
<evidence type="ECO:0000313" key="5">
    <source>
        <dbReference type="EMBL" id="KAA8787245.1"/>
    </source>
</evidence>
<keyword evidence="1" id="KW-0732">Signal</keyword>
<dbReference type="Gene3D" id="3.30.565.40">
    <property type="entry name" value="Fervidobacterium nodosum Rt17-B1 like"/>
    <property type="match status" value="1"/>
</dbReference>
<name>A0A5M9X071_PAEAM</name>
<dbReference type="Proteomes" id="UP000323664">
    <property type="component" value="Unassembled WGS sequence"/>
</dbReference>
<dbReference type="InterPro" id="IPR021729">
    <property type="entry name" value="DUF3298"/>
</dbReference>
<dbReference type="AlphaFoldDB" id="A0A5M9X071"/>
<dbReference type="SUPFAM" id="SSF55383">
    <property type="entry name" value="Copper amine oxidase, domain N"/>
    <property type="match status" value="1"/>
</dbReference>
<dbReference type="InterPro" id="IPR037126">
    <property type="entry name" value="PdaC/RsiV-like_sf"/>
</dbReference>
<reference evidence="5 6" key="1">
    <citation type="journal article" date="2019" name="J. Ind. Microbiol. Biotechnol.">
        <title>Paenibacillus amylolyticus 27C64 has a diverse set of carbohydrate-active enzymes and complete pectin deconstruction system.</title>
        <authorList>
            <person name="Keggi C."/>
            <person name="Doran-Peterson J."/>
        </authorList>
    </citation>
    <scope>NUCLEOTIDE SEQUENCE [LARGE SCALE GENOMIC DNA]</scope>
    <source>
        <strain evidence="5 6">27C64</strain>
    </source>
</reference>
<evidence type="ECO:0000256" key="1">
    <source>
        <dbReference type="SAM" id="SignalP"/>
    </source>
</evidence>
<feature type="signal peptide" evidence="1">
    <location>
        <begin position="1"/>
        <end position="35"/>
    </location>
</feature>
<dbReference type="InterPro" id="IPR025303">
    <property type="entry name" value="PdaC"/>
</dbReference>
<sequence>MKTMQYTTKWTKTLAVAGLAGILMVSASGLSSAHAQVQSASGNGQITAPVLATKMVTSKKLHSSEKWLKADVTIPVFQGLADTKYQDQLNDIIESHASKDLAKWEKAAAEAATSAKKNGYTMHPYQLLIQYELTSDGSDNGLVSLKITTEGTRMNNPETLVDTYNFTNEAEAKRVTLEDLFGSKYPSILDAHIKSAIAADQELYFKGEDGFQGVHPGQSFYVKDGHAYIVFQKYSIAPGSTGTPEFAVKLPDQKDVHRAVQAIIPSSKHYIGKDGKLMVPLASVLRQMNFDVTWNGKSKTADITKGALWSSISLNKDSYFLGKNAPRKLGAVPEMKNGYVYVPLEFLSDILNLKVIQDKQGQITISNAEN</sequence>
<protein>
    <submittedName>
        <fullName evidence="5">DUF4163 domain-containing protein</fullName>
    </submittedName>
</protein>
<feature type="domain" description="Copper amine oxidase-like N-terminal" evidence="2">
    <location>
        <begin position="272"/>
        <end position="362"/>
    </location>
</feature>
<dbReference type="RefSeq" id="WP_123066923.1">
    <property type="nucleotide sequence ID" value="NZ_RIAS01000020.1"/>
</dbReference>
<dbReference type="EMBL" id="RIAS01000020">
    <property type="protein sequence ID" value="KAA8787245.1"/>
    <property type="molecule type" value="Genomic_DNA"/>
</dbReference>
<dbReference type="Gene3D" id="3.30.457.10">
    <property type="entry name" value="Copper amine oxidase-like, N-terminal domain"/>
    <property type="match status" value="1"/>
</dbReference>